<gene>
    <name evidence="2" type="ORF">ACFPLB_04905</name>
</gene>
<accession>A0ABW0GWP7</accession>
<dbReference type="Pfam" id="PF07386">
    <property type="entry name" value="DUF1499"/>
    <property type="match status" value="1"/>
</dbReference>
<keyword evidence="1" id="KW-1133">Transmembrane helix</keyword>
<reference evidence="3" key="1">
    <citation type="journal article" date="2019" name="Int. J. Syst. Evol. Microbiol.">
        <title>The Global Catalogue of Microorganisms (GCM) 10K type strain sequencing project: providing services to taxonomists for standard genome sequencing and annotation.</title>
        <authorList>
            <consortium name="The Broad Institute Genomics Platform"/>
            <consortium name="The Broad Institute Genome Sequencing Center for Infectious Disease"/>
            <person name="Wu L."/>
            <person name="Ma J."/>
        </authorList>
    </citation>
    <scope>NUCLEOTIDE SEQUENCE [LARGE SCALE GENOMIC DNA]</scope>
    <source>
        <strain evidence="3">CGMCC 4.1415</strain>
    </source>
</reference>
<keyword evidence="3" id="KW-1185">Reference proteome</keyword>
<dbReference type="InterPro" id="IPR010865">
    <property type="entry name" value="DUF1499"/>
</dbReference>
<dbReference type="RefSeq" id="WP_378228227.1">
    <property type="nucleotide sequence ID" value="NZ_JBHSLL010000012.1"/>
</dbReference>
<dbReference type="EMBL" id="JBHSLL010000012">
    <property type="protein sequence ID" value="MFC5385306.1"/>
    <property type="molecule type" value="Genomic_DNA"/>
</dbReference>
<keyword evidence="1" id="KW-0812">Transmembrane</keyword>
<feature type="transmembrane region" description="Helical" evidence="1">
    <location>
        <begin position="20"/>
        <end position="37"/>
    </location>
</feature>
<evidence type="ECO:0000256" key="1">
    <source>
        <dbReference type="SAM" id="Phobius"/>
    </source>
</evidence>
<feature type="transmembrane region" description="Helical" evidence="1">
    <location>
        <begin position="43"/>
        <end position="67"/>
    </location>
</feature>
<evidence type="ECO:0000313" key="3">
    <source>
        <dbReference type="Proteomes" id="UP001596016"/>
    </source>
</evidence>
<protein>
    <submittedName>
        <fullName evidence="2">DUF1499 domain-containing protein</fullName>
    </submittedName>
</protein>
<name>A0ABW0GWP7_9HYPH</name>
<comment type="caution">
    <text evidence="2">The sequence shown here is derived from an EMBL/GenBank/DDBJ whole genome shotgun (WGS) entry which is preliminary data.</text>
</comment>
<sequence>MTEFPRQQTSMAAGWSRRMAAFSAVLLLTVWTGHHFGLVETPAYLWVLALVALLAALALLFSGWAFARLWSFGGHGGRDLSVGALIALLVLTPYAGASYRALTLPPLHDISTDLDTAPALADGRSFEATPGEQRLQMEAYPLANSHHYSLPYTEAVSIVRNVFEQQGWADMVVTELDDAELRETLLTASATSFILKLPVDVGVRITGDEETSLVDMRSASRYGRHDLGDNGDRIVGFLEEIEQAVAGLSGIAPGQ</sequence>
<proteinExistence type="predicted"/>
<organism evidence="2 3">
    <name type="scientific">Aquamicrobium segne</name>
    <dbReference type="NCBI Taxonomy" id="469547"/>
    <lineage>
        <taxon>Bacteria</taxon>
        <taxon>Pseudomonadati</taxon>
        <taxon>Pseudomonadota</taxon>
        <taxon>Alphaproteobacteria</taxon>
        <taxon>Hyphomicrobiales</taxon>
        <taxon>Phyllobacteriaceae</taxon>
        <taxon>Aquamicrobium</taxon>
    </lineage>
</organism>
<keyword evidence="1" id="KW-0472">Membrane</keyword>
<dbReference type="Proteomes" id="UP001596016">
    <property type="component" value="Unassembled WGS sequence"/>
</dbReference>
<evidence type="ECO:0000313" key="2">
    <source>
        <dbReference type="EMBL" id="MFC5385306.1"/>
    </source>
</evidence>
<feature type="transmembrane region" description="Helical" evidence="1">
    <location>
        <begin position="79"/>
        <end position="97"/>
    </location>
</feature>